<dbReference type="InterPro" id="IPR038269">
    <property type="entry name" value="SCAN_sf"/>
</dbReference>
<keyword evidence="7" id="KW-0677">Repeat</keyword>
<dbReference type="PANTHER" id="PTHR23226:SF416">
    <property type="entry name" value="FI01424P"/>
    <property type="match status" value="1"/>
</dbReference>
<dbReference type="FunFam" id="3.30.160.60:FF:000557">
    <property type="entry name" value="zinc finger and SCAN domain-containing protein 29"/>
    <property type="match status" value="1"/>
</dbReference>
<dbReference type="Gene3D" id="3.30.160.60">
    <property type="entry name" value="Classic Zinc Finger"/>
    <property type="match status" value="6"/>
</dbReference>
<keyword evidence="10" id="KW-0832">Ubl conjugation</keyword>
<feature type="compositionally biased region" description="Acidic residues" evidence="17">
    <location>
        <begin position="415"/>
        <end position="428"/>
    </location>
</feature>
<evidence type="ECO:0000259" key="19">
    <source>
        <dbReference type="PROSITE" id="PS50804"/>
    </source>
</evidence>
<evidence type="ECO:0000256" key="13">
    <source>
        <dbReference type="ARBA" id="ARBA00023163"/>
    </source>
</evidence>
<evidence type="ECO:0000256" key="2">
    <source>
        <dbReference type="ARBA" id="ARBA00004123"/>
    </source>
</evidence>
<evidence type="ECO:0000256" key="16">
    <source>
        <dbReference type="PROSITE-ProRule" id="PRU00187"/>
    </source>
</evidence>
<name>L8IPX9_9CETA</name>
<dbReference type="SUPFAM" id="SSF57667">
    <property type="entry name" value="beta-beta-alpha zinc fingers"/>
    <property type="match status" value="4"/>
</dbReference>
<dbReference type="Pfam" id="PF13837">
    <property type="entry name" value="Myb_DNA-bind_4"/>
    <property type="match status" value="2"/>
</dbReference>
<dbReference type="FunFam" id="3.30.160.60:FF:000355">
    <property type="entry name" value="zinc finger and SCAN domain-containing protein 20 isoform X1"/>
    <property type="match status" value="1"/>
</dbReference>
<keyword evidence="11" id="KW-0805">Transcription regulation</keyword>
<feature type="domain" description="C2H2-type" evidence="18">
    <location>
        <begin position="719"/>
        <end position="746"/>
    </location>
</feature>
<dbReference type="PROSITE" id="PS00028">
    <property type="entry name" value="ZINC_FINGER_C2H2_1"/>
    <property type="match status" value="6"/>
</dbReference>
<dbReference type="Proteomes" id="UP000011080">
    <property type="component" value="Unassembled WGS sequence"/>
</dbReference>
<feature type="domain" description="C2H2-type" evidence="18">
    <location>
        <begin position="859"/>
        <end position="886"/>
    </location>
</feature>
<evidence type="ECO:0000256" key="3">
    <source>
        <dbReference type="ARBA" id="ARBA00006991"/>
    </source>
</evidence>
<dbReference type="PROSITE" id="PS50804">
    <property type="entry name" value="SCAN_BOX"/>
    <property type="match status" value="1"/>
</dbReference>
<comment type="subcellular location">
    <subcellularLocation>
        <location evidence="2 16">Nucleus</location>
    </subcellularLocation>
</comment>
<evidence type="ECO:0000256" key="15">
    <source>
        <dbReference type="PROSITE-ProRule" id="PRU00042"/>
    </source>
</evidence>
<dbReference type="FunFam" id="3.30.160.60:FF:002548">
    <property type="entry name" value="Zinc finger and SCAN domain-containing protein 29"/>
    <property type="match status" value="1"/>
</dbReference>
<evidence type="ECO:0000313" key="20">
    <source>
        <dbReference type="EMBL" id="ELR58635.1"/>
    </source>
</evidence>
<evidence type="ECO:0000256" key="12">
    <source>
        <dbReference type="ARBA" id="ARBA00023125"/>
    </source>
</evidence>
<dbReference type="PANTHER" id="PTHR23226">
    <property type="entry name" value="ZINC FINGER AND SCAN DOMAIN-CONTAINING"/>
    <property type="match status" value="1"/>
</dbReference>
<organism evidence="20 21">
    <name type="scientific">Bos mutus</name>
    <name type="common">wild yak</name>
    <dbReference type="NCBI Taxonomy" id="72004"/>
    <lineage>
        <taxon>Eukaryota</taxon>
        <taxon>Metazoa</taxon>
        <taxon>Chordata</taxon>
        <taxon>Craniata</taxon>
        <taxon>Vertebrata</taxon>
        <taxon>Euteleostomi</taxon>
        <taxon>Mammalia</taxon>
        <taxon>Eutheria</taxon>
        <taxon>Laurasiatheria</taxon>
        <taxon>Artiodactyla</taxon>
        <taxon>Ruminantia</taxon>
        <taxon>Pecora</taxon>
        <taxon>Bovidae</taxon>
        <taxon>Bovinae</taxon>
        <taxon>Bos</taxon>
    </lineage>
</organism>
<dbReference type="SMART" id="SM00355">
    <property type="entry name" value="ZnF_C2H2"/>
    <property type="match status" value="6"/>
</dbReference>
<feature type="region of interest" description="Disordered" evidence="17">
    <location>
        <begin position="120"/>
        <end position="162"/>
    </location>
</feature>
<dbReference type="CDD" id="cd07936">
    <property type="entry name" value="SCAN"/>
    <property type="match status" value="1"/>
</dbReference>
<dbReference type="GO" id="GO:0000978">
    <property type="term" value="F:RNA polymerase II cis-regulatory region sequence-specific DNA binding"/>
    <property type="evidence" value="ECO:0007669"/>
    <property type="project" value="TreeGrafter"/>
</dbReference>
<keyword evidence="14 16" id="KW-0539">Nucleus</keyword>
<feature type="region of interest" description="Disordered" evidence="17">
    <location>
        <begin position="636"/>
        <end position="685"/>
    </location>
</feature>
<dbReference type="EMBL" id="JH880816">
    <property type="protein sequence ID" value="ELR58635.1"/>
    <property type="molecule type" value="Genomic_DNA"/>
</dbReference>
<evidence type="ECO:0000259" key="18">
    <source>
        <dbReference type="PROSITE" id="PS50157"/>
    </source>
</evidence>
<evidence type="ECO:0000256" key="9">
    <source>
        <dbReference type="ARBA" id="ARBA00022833"/>
    </source>
</evidence>
<evidence type="ECO:0000313" key="21">
    <source>
        <dbReference type="Proteomes" id="UP000011080"/>
    </source>
</evidence>
<feature type="compositionally biased region" description="Polar residues" evidence="17">
    <location>
        <begin position="431"/>
        <end position="442"/>
    </location>
</feature>
<sequence length="890" mass="101587">MAKPTLRGNGSNSEAFRQRFRKFHYQEVAGPREAFSQLWELCCRWLRPEVRTKEQIVELLVLEQFLTVLPGEIQNWVQKQCPESGEEAVTLVEDLEREPGRPGSSEVRLEKMTPLKSSQELLSVRQESVEPQPRGVPKKERARSPDLGPQEQMNPKEKLRPFQRSVEDSLFLAITLEFNSLVPSREPQLSLEQHESELHGSTYTQRSFHSNDYSTVVGFPCSKSSMVSRMEQGEPWIPDLGSKEKELPRGSHTEDRRMSADLLPSRRERSSWVDQDHWGFEDEKVAGVHWGHEETRTLLAILSQPEFYEALRNCHRNSQVYGAVAERLREFGFLRTLEQCRTKFKGLQKNYRKVKSGHPPETCPFFEEMEALMSAQVIALPSNGPEEAASHSGLGGSDAETKEPEQEGWHHEGGEETTAEESDSDEVGQEATPQDPDSSTTPVLFRSPSGVHWGYEETKTYLGILSETQFYEALRNCHRNSQLYGAVAERLWEYGFLRTPEQCRTKFKSLQTSYRKVKNGQAPETCPFFEEMDALVNARVAARPSDGQEEETALCPMQETSEAEAEKQAEPAVEAIEDDSEDDEEDPEIPPEALTRAPVLFQSPSGFEAGFENEENLKRDISEEVQLHKTLLARSERKIPRHLNQSKGNESECRSGRQWENTPGEKKGKPTFPESLGKVPSHQRPYLGERPYKYLRYSKSFGPNSHPMHQLAHQVENPYKCADCGKSFSRSARLIRHRRIHTGEKPYQCLDCGKSFRDSSNFITHRRIHTGEKPYECGECGKRFNQSSSLIIHQRTHTGEKPYQCEECGKSFNNSSHFSAHRRIHTGERPHVCPDCGKSFSKSSDLRAHHRTHTGEKPYGCQDCGKCFSKSSALNKHREIHTREKLLSQP</sequence>
<dbReference type="GO" id="GO:0005634">
    <property type="term" value="C:nucleus"/>
    <property type="evidence" value="ECO:0007669"/>
    <property type="project" value="UniProtKB-SubCell"/>
</dbReference>
<dbReference type="Gene3D" id="1.10.4020.10">
    <property type="entry name" value="DNA breaking-rejoining enzymes"/>
    <property type="match status" value="1"/>
</dbReference>
<feature type="domain" description="C2H2-type" evidence="18">
    <location>
        <begin position="775"/>
        <end position="802"/>
    </location>
</feature>
<dbReference type="SMART" id="SM00431">
    <property type="entry name" value="SCAN"/>
    <property type="match status" value="1"/>
</dbReference>
<dbReference type="FunFam" id="1.10.4020.10:FF:000001">
    <property type="entry name" value="zinc finger protein 263 isoform X1"/>
    <property type="match status" value="1"/>
</dbReference>
<feature type="domain" description="C2H2-type" evidence="18">
    <location>
        <begin position="803"/>
        <end position="830"/>
    </location>
</feature>
<dbReference type="FunFam" id="1.10.10.60:FF:000032">
    <property type="entry name" value="Zinc finger and SCAN domain-containing 20"/>
    <property type="match status" value="2"/>
</dbReference>
<evidence type="ECO:0000256" key="10">
    <source>
        <dbReference type="ARBA" id="ARBA00022843"/>
    </source>
</evidence>
<dbReference type="InterPro" id="IPR013087">
    <property type="entry name" value="Znf_C2H2_type"/>
</dbReference>
<feature type="domain" description="C2H2-type" evidence="18">
    <location>
        <begin position="831"/>
        <end position="858"/>
    </location>
</feature>
<dbReference type="Pfam" id="PF00096">
    <property type="entry name" value="zf-C2H2"/>
    <property type="match status" value="6"/>
</dbReference>
<feature type="compositionally biased region" description="Basic and acidic residues" evidence="17">
    <location>
        <begin position="399"/>
        <end position="414"/>
    </location>
</feature>
<feature type="compositionally biased region" description="Basic and acidic residues" evidence="17">
    <location>
        <begin position="649"/>
        <end position="668"/>
    </location>
</feature>
<evidence type="ECO:0000256" key="5">
    <source>
        <dbReference type="ARBA" id="ARBA00022553"/>
    </source>
</evidence>
<keyword evidence="13" id="KW-0804">Transcription</keyword>
<keyword evidence="12" id="KW-0238">DNA-binding</keyword>
<evidence type="ECO:0000256" key="7">
    <source>
        <dbReference type="ARBA" id="ARBA00022737"/>
    </source>
</evidence>
<dbReference type="InterPro" id="IPR036236">
    <property type="entry name" value="Znf_C2H2_sf"/>
</dbReference>
<keyword evidence="8 15" id="KW-0863">Zinc-finger</keyword>
<proteinExistence type="inferred from homology"/>
<feature type="non-terminal residue" evidence="20">
    <location>
        <position position="1"/>
    </location>
</feature>
<dbReference type="GO" id="GO:0000981">
    <property type="term" value="F:DNA-binding transcription factor activity, RNA polymerase II-specific"/>
    <property type="evidence" value="ECO:0007669"/>
    <property type="project" value="TreeGrafter"/>
</dbReference>
<evidence type="ECO:0000256" key="11">
    <source>
        <dbReference type="ARBA" id="ARBA00023015"/>
    </source>
</evidence>
<dbReference type="FunFam" id="3.30.160.60:FF:000642">
    <property type="entry name" value="Zinc finger with KRAB and SCAN domains 2"/>
    <property type="match status" value="1"/>
</dbReference>
<dbReference type="Gene3D" id="1.10.10.60">
    <property type="entry name" value="Homeodomain-like"/>
    <property type="match status" value="2"/>
</dbReference>
<dbReference type="AlphaFoldDB" id="L8IPX9"/>
<comment type="function">
    <text evidence="1">May be involved in transcriptional regulation.</text>
</comment>
<feature type="compositionally biased region" description="Basic and acidic residues" evidence="17">
    <location>
        <begin position="241"/>
        <end position="261"/>
    </location>
</feature>
<feature type="domain" description="C2H2-type" evidence="18">
    <location>
        <begin position="747"/>
        <end position="774"/>
    </location>
</feature>
<dbReference type="InterPro" id="IPR003309">
    <property type="entry name" value="SCAN_dom"/>
</dbReference>
<keyword evidence="6" id="KW-0479">Metal-binding</keyword>
<keyword evidence="9" id="KW-0862">Zinc</keyword>
<dbReference type="FunFam" id="3.30.160.60:FF:003000">
    <property type="entry name" value="Zinc finger and SCAN domain-containing 20"/>
    <property type="match status" value="1"/>
</dbReference>
<dbReference type="PROSITE" id="PS50157">
    <property type="entry name" value="ZINC_FINGER_C2H2_2"/>
    <property type="match status" value="6"/>
</dbReference>
<evidence type="ECO:0000256" key="14">
    <source>
        <dbReference type="ARBA" id="ARBA00023242"/>
    </source>
</evidence>
<evidence type="ECO:0000256" key="1">
    <source>
        <dbReference type="ARBA" id="ARBA00003767"/>
    </source>
</evidence>
<comment type="similarity">
    <text evidence="3">Belongs to the krueppel C2H2-type zinc-finger protein family.</text>
</comment>
<keyword evidence="5" id="KW-0597">Phosphoprotein</keyword>
<evidence type="ECO:0000256" key="4">
    <source>
        <dbReference type="ARBA" id="ARBA00022499"/>
    </source>
</evidence>
<evidence type="ECO:0000256" key="17">
    <source>
        <dbReference type="SAM" id="MobiDB-lite"/>
    </source>
</evidence>
<feature type="domain" description="SCAN box" evidence="19">
    <location>
        <begin position="17"/>
        <end position="98"/>
    </location>
</feature>
<dbReference type="Pfam" id="PF02023">
    <property type="entry name" value="SCAN"/>
    <property type="match status" value="1"/>
</dbReference>
<dbReference type="GO" id="GO:0008270">
    <property type="term" value="F:zinc ion binding"/>
    <property type="evidence" value="ECO:0007669"/>
    <property type="project" value="UniProtKB-KW"/>
</dbReference>
<feature type="region of interest" description="Disordered" evidence="17">
    <location>
        <begin position="383"/>
        <end position="449"/>
    </location>
</feature>
<gene>
    <name evidence="20" type="ORF">M91_01172</name>
</gene>
<feature type="region of interest" description="Disordered" evidence="17">
    <location>
        <begin position="234"/>
        <end position="261"/>
    </location>
</feature>
<evidence type="ECO:0000256" key="8">
    <source>
        <dbReference type="ARBA" id="ARBA00022771"/>
    </source>
</evidence>
<dbReference type="InterPro" id="IPR044822">
    <property type="entry name" value="Myb_DNA-bind_4"/>
</dbReference>
<dbReference type="FunFam" id="3.30.160.60:FF:000258">
    <property type="entry name" value="zinc finger and SCAN domain-containing protein 29 isoform X2"/>
    <property type="match status" value="1"/>
</dbReference>
<evidence type="ECO:0000256" key="6">
    <source>
        <dbReference type="ARBA" id="ARBA00022723"/>
    </source>
</evidence>
<keyword evidence="4" id="KW-1017">Isopeptide bond</keyword>
<protein>
    <submittedName>
        <fullName evidence="20">Zinc finger and SCAN domain-containing protein 29</fullName>
    </submittedName>
</protein>
<accession>L8IPX9</accession>
<dbReference type="SUPFAM" id="SSF47353">
    <property type="entry name" value="Retrovirus capsid dimerization domain-like"/>
    <property type="match status" value="1"/>
</dbReference>
<feature type="region of interest" description="Disordered" evidence="17">
    <location>
        <begin position="543"/>
        <end position="597"/>
    </location>
</feature>
<feature type="compositionally biased region" description="Acidic residues" evidence="17">
    <location>
        <begin position="575"/>
        <end position="589"/>
    </location>
</feature>
<dbReference type="STRING" id="72004.ENSBMUP00000026802"/>
<reference evidence="20 21" key="1">
    <citation type="journal article" date="2012" name="Nat. Genet.">
        <title>The yak genome and adaptation to life at high altitude.</title>
        <authorList>
            <person name="Qiu Q."/>
            <person name="Zhang G."/>
            <person name="Ma T."/>
            <person name="Qian W."/>
            <person name="Wang J."/>
            <person name="Ye Z."/>
            <person name="Cao C."/>
            <person name="Hu Q."/>
            <person name="Kim J."/>
            <person name="Larkin D.M."/>
            <person name="Auvil L."/>
            <person name="Capitanu B."/>
            <person name="Ma J."/>
            <person name="Lewin H.A."/>
            <person name="Qian X."/>
            <person name="Lang Y."/>
            <person name="Zhou R."/>
            <person name="Wang L."/>
            <person name="Wang K."/>
            <person name="Xia J."/>
            <person name="Liao S."/>
            <person name="Pan S."/>
            <person name="Lu X."/>
            <person name="Hou H."/>
            <person name="Wang Y."/>
            <person name="Zang X."/>
            <person name="Yin Y."/>
            <person name="Ma H."/>
            <person name="Zhang J."/>
            <person name="Wang Z."/>
            <person name="Zhang Y."/>
            <person name="Zhang D."/>
            <person name="Yonezawa T."/>
            <person name="Hasegawa M."/>
            <person name="Zhong Y."/>
            <person name="Liu W."/>
            <person name="Zhang Y."/>
            <person name="Huang Z."/>
            <person name="Zhang S."/>
            <person name="Long R."/>
            <person name="Yang H."/>
            <person name="Wang J."/>
            <person name="Lenstra J.A."/>
            <person name="Cooper D.N."/>
            <person name="Wu Y."/>
            <person name="Wang J."/>
            <person name="Shi P."/>
            <person name="Wang J."/>
            <person name="Liu J."/>
        </authorList>
    </citation>
    <scope>NUCLEOTIDE SEQUENCE [LARGE SCALE GENOMIC DNA]</scope>
    <source>
        <strain evidence="21">yakQH1</strain>
    </source>
</reference>